<keyword evidence="2" id="KW-1185">Reference proteome</keyword>
<organism evidence="1 2">
    <name type="scientific">Caerostris extrusa</name>
    <name type="common">Bark spider</name>
    <name type="synonym">Caerostris bankana</name>
    <dbReference type="NCBI Taxonomy" id="172846"/>
    <lineage>
        <taxon>Eukaryota</taxon>
        <taxon>Metazoa</taxon>
        <taxon>Ecdysozoa</taxon>
        <taxon>Arthropoda</taxon>
        <taxon>Chelicerata</taxon>
        <taxon>Arachnida</taxon>
        <taxon>Araneae</taxon>
        <taxon>Araneomorphae</taxon>
        <taxon>Entelegynae</taxon>
        <taxon>Araneoidea</taxon>
        <taxon>Araneidae</taxon>
        <taxon>Caerostris</taxon>
    </lineage>
</organism>
<gene>
    <name evidence="1" type="ORF">CEXT_79941</name>
</gene>
<reference evidence="1 2" key="1">
    <citation type="submission" date="2021-06" db="EMBL/GenBank/DDBJ databases">
        <title>Caerostris extrusa draft genome.</title>
        <authorList>
            <person name="Kono N."/>
            <person name="Arakawa K."/>
        </authorList>
    </citation>
    <scope>NUCLEOTIDE SEQUENCE [LARGE SCALE GENOMIC DNA]</scope>
</reference>
<evidence type="ECO:0000313" key="2">
    <source>
        <dbReference type="Proteomes" id="UP001054945"/>
    </source>
</evidence>
<name>A0AAV4TK10_CAEEX</name>
<dbReference type="EMBL" id="BPLR01011127">
    <property type="protein sequence ID" value="GIY44328.1"/>
    <property type="molecule type" value="Genomic_DNA"/>
</dbReference>
<comment type="caution">
    <text evidence="1">The sequence shown here is derived from an EMBL/GenBank/DDBJ whole genome shotgun (WGS) entry which is preliminary data.</text>
</comment>
<dbReference type="AlphaFoldDB" id="A0AAV4TK10"/>
<protein>
    <submittedName>
        <fullName evidence="1">Uncharacterized protein</fullName>
    </submittedName>
</protein>
<proteinExistence type="predicted"/>
<sequence length="93" mass="10926">MQWEKGEWMDCTFDARRLDLSSDSVTRCIVDGRRMCPHNGRRFEFHLGRALADLDLEDYVVLGVSHVNGMQMYQVNPFKTPSEFVELMPNWKD</sequence>
<dbReference type="Proteomes" id="UP001054945">
    <property type="component" value="Unassembled WGS sequence"/>
</dbReference>
<accession>A0AAV4TK10</accession>
<evidence type="ECO:0000313" key="1">
    <source>
        <dbReference type="EMBL" id="GIY44328.1"/>
    </source>
</evidence>